<comment type="function">
    <text evidence="8">Probable GTP-binding protein involved in generating and maintaining the structure of the tubular endoplasmic reticulum network.</text>
</comment>
<evidence type="ECO:0000256" key="9">
    <source>
        <dbReference type="HAMAP-Rule" id="MF_03109"/>
    </source>
</evidence>
<dbReference type="HAMAP" id="MF_03109">
    <property type="entry name" value="Sey1"/>
    <property type="match status" value="1"/>
</dbReference>
<dbReference type="InterPro" id="IPR030386">
    <property type="entry name" value="G_GB1_RHD3_dom"/>
</dbReference>
<evidence type="ECO:0000259" key="11">
    <source>
        <dbReference type="PROSITE" id="PS51715"/>
    </source>
</evidence>
<dbReference type="GO" id="GO:0016320">
    <property type="term" value="P:endoplasmic reticulum membrane fusion"/>
    <property type="evidence" value="ECO:0007669"/>
    <property type="project" value="TreeGrafter"/>
</dbReference>
<dbReference type="PANTHER" id="PTHR45923">
    <property type="entry name" value="PROTEIN SEY1"/>
    <property type="match status" value="1"/>
</dbReference>
<dbReference type="Gene3D" id="3.40.50.300">
    <property type="entry name" value="P-loop containing nucleotide triphosphate hydrolases"/>
    <property type="match status" value="1"/>
</dbReference>
<accession>A0A976SL53</accession>
<keyword evidence="1 9" id="KW-0812">Transmembrane</keyword>
<evidence type="ECO:0000256" key="6">
    <source>
        <dbReference type="ARBA" id="ARBA00023134"/>
    </source>
</evidence>
<gene>
    <name evidence="12" type="ORF">MACJ_004020</name>
</gene>
<comment type="subcellular location">
    <subcellularLocation>
        <location evidence="9">Endoplasmic reticulum membrane</location>
        <topology evidence="9">Multi-pass membrane protein</topology>
    </subcellularLocation>
</comment>
<evidence type="ECO:0000256" key="2">
    <source>
        <dbReference type="ARBA" id="ARBA00022741"/>
    </source>
</evidence>
<protein>
    <recommendedName>
        <fullName evidence="9">Protein SEY1 homolog</fullName>
        <ecNumber evidence="9">3.6.5.-</ecNumber>
    </recommendedName>
</protein>
<evidence type="ECO:0000256" key="10">
    <source>
        <dbReference type="SAM" id="Phobius"/>
    </source>
</evidence>
<evidence type="ECO:0000256" key="5">
    <source>
        <dbReference type="ARBA" id="ARBA00022989"/>
    </source>
</evidence>
<evidence type="ECO:0000313" key="12">
    <source>
        <dbReference type="EMBL" id="UVC54473.1"/>
    </source>
</evidence>
<proteinExistence type="inferred from homology"/>
<dbReference type="Pfam" id="PF05879">
    <property type="entry name" value="RHD3_GTPase"/>
    <property type="match status" value="1"/>
</dbReference>
<dbReference type="EMBL" id="CP056067">
    <property type="protein sequence ID" value="UVC54473.1"/>
    <property type="molecule type" value="Genomic_DNA"/>
</dbReference>
<keyword evidence="5 9" id="KW-1133">Transmembrane helix</keyword>
<reference evidence="12" key="1">
    <citation type="submission" date="2022-07" db="EMBL/GenBank/DDBJ databases">
        <title>Evaluation of T. orientalis genome assembly methods using nanopore sequencing and analysis of variation between genomes.</title>
        <authorList>
            <person name="Yam J."/>
            <person name="Micallef M.L."/>
            <person name="Liu M."/>
            <person name="Djordjevic S.P."/>
            <person name="Bogema D.R."/>
            <person name="Jenkins C."/>
        </authorList>
    </citation>
    <scope>NUCLEOTIDE SEQUENCE</scope>
    <source>
        <strain evidence="12">Fish Creek</strain>
    </source>
</reference>
<evidence type="ECO:0000256" key="4">
    <source>
        <dbReference type="ARBA" id="ARBA00022824"/>
    </source>
</evidence>
<evidence type="ECO:0000256" key="7">
    <source>
        <dbReference type="ARBA" id="ARBA00023136"/>
    </source>
</evidence>
<name>A0A976SL53_THEOR</name>
<dbReference type="InterPro" id="IPR008803">
    <property type="entry name" value="RHD3/Sey1"/>
</dbReference>
<comment type="similarity">
    <text evidence="9">Belongs to the TRAFAC class dynamin-like GTPase superfamily. GB1/RHD3 GTPase family. RHD3 subfamily.</text>
</comment>
<dbReference type="InterPro" id="IPR027417">
    <property type="entry name" value="P-loop_NTPase"/>
</dbReference>
<dbReference type="GO" id="GO:0003924">
    <property type="term" value="F:GTPase activity"/>
    <property type="evidence" value="ECO:0007669"/>
    <property type="project" value="UniProtKB-UniRule"/>
</dbReference>
<dbReference type="PROSITE" id="PS51715">
    <property type="entry name" value="G_GB1_RHD3"/>
    <property type="match status" value="1"/>
</dbReference>
<keyword evidence="4 9" id="KW-0256">Endoplasmic reticulum</keyword>
<sequence length="793" mass="91739">MESYCNDSHKTNVLTSLSPVEFCNYECEINDGFNKYLKDAGFDTYGFNFNVLTILGSQSSGKSHLLNRLFSSKFQTMDSSKGHSQTTKGIWASLLLPKERTANAVVVFDSEGTDSRERGEGRLTFEHRSSLFCLALSDVVVVNLWYNSLGNMTSSNYGLLKTVVEANLELVDSNNDQSFKTLLFFCVRDWSPNLSPLNVVKDYVMNKYMSSIWNEITKPPRFATAGVESLFEIRVFGLSNAITDTAKFNEDLEEVRSAWNELRPSKYSRLVPSDGFFVYCNNVWNTIIEQNHLDIPTQKEMLSSYRCSEIKSAVLQKVGSGLKDHNEGEFMGYISNLLNEAEELYFTEASRYDASVSNRVANELLSQLCGRLQPYFESALGDYVKKLTIEASSLLEKEYGVYREGKNLKIRGSDPQEVWPNFIDKCQELQRTQSDKLESHLKGFKVSHDNKVKFTYEFDTQSLKEHLKLSVSSEFDITRSRQLGLLKQQVCAMADSCFVLLKSSLMERELKDDEFWKYFEELFDETYKNCLNTYNASYKGLLSEVAENEFEYLSLVVLLGRARHNFEELQSNLEELLVDRFDRFFNYQEFKGELVPTEWHKQSDQELNSKYKQSKEDALYLLQVFKKTKSRSLPTFNLDSVKKNHYFYRTLEEKVNENYSSLLSEKDQLETTESCVKRFMEMYKNAQVVQNAGSAMSSWRNIPPVFWLILLVLGWNEIRSVLRVVFKFQLLIPLLFVLYFGFNYAATTFFGPSAQQYVKMVRQRVLSLIKFSIAWTLKTANRLNSKRAVRKEE</sequence>
<feature type="topological domain" description="Lumenal" evidence="9">
    <location>
        <begin position="723"/>
        <end position="725"/>
    </location>
</feature>
<dbReference type="GO" id="GO:0005789">
    <property type="term" value="C:endoplasmic reticulum membrane"/>
    <property type="evidence" value="ECO:0007669"/>
    <property type="project" value="UniProtKB-SubCell"/>
</dbReference>
<feature type="topological domain" description="Cytoplasmic" evidence="9">
    <location>
        <begin position="1"/>
        <end position="701"/>
    </location>
</feature>
<evidence type="ECO:0000256" key="8">
    <source>
        <dbReference type="ARBA" id="ARBA00029381"/>
    </source>
</evidence>
<organism evidence="12 13">
    <name type="scientific">Theileria orientalis</name>
    <dbReference type="NCBI Taxonomy" id="68886"/>
    <lineage>
        <taxon>Eukaryota</taxon>
        <taxon>Sar</taxon>
        <taxon>Alveolata</taxon>
        <taxon>Apicomplexa</taxon>
        <taxon>Aconoidasida</taxon>
        <taxon>Piroplasmida</taxon>
        <taxon>Theileriidae</taxon>
        <taxon>Theileria</taxon>
    </lineage>
</organism>
<dbReference type="GO" id="GO:0005525">
    <property type="term" value="F:GTP binding"/>
    <property type="evidence" value="ECO:0007669"/>
    <property type="project" value="UniProtKB-UniRule"/>
</dbReference>
<keyword evidence="3 9" id="KW-0378">Hydrolase</keyword>
<dbReference type="SUPFAM" id="SSF52540">
    <property type="entry name" value="P-loop containing nucleoside triphosphate hydrolases"/>
    <property type="match status" value="1"/>
</dbReference>
<feature type="topological domain" description="Cytoplasmic" evidence="9">
    <location>
        <begin position="747"/>
        <end position="793"/>
    </location>
</feature>
<evidence type="ECO:0000256" key="1">
    <source>
        <dbReference type="ARBA" id="ARBA00022692"/>
    </source>
</evidence>
<feature type="transmembrane region" description="Helical" evidence="10">
    <location>
        <begin position="730"/>
        <end position="750"/>
    </location>
</feature>
<keyword evidence="7 9" id="KW-0472">Membrane</keyword>
<dbReference type="CDD" id="cd01851">
    <property type="entry name" value="GBP"/>
    <property type="match status" value="1"/>
</dbReference>
<keyword evidence="6 9" id="KW-0342">GTP-binding</keyword>
<comment type="function">
    <text evidence="9">Probable GTP-binding protein that may be involved in cell development.</text>
</comment>
<dbReference type="PANTHER" id="PTHR45923:SF2">
    <property type="entry name" value="PROTEIN SEY1"/>
    <property type="match status" value="1"/>
</dbReference>
<evidence type="ECO:0000256" key="3">
    <source>
        <dbReference type="ARBA" id="ARBA00022801"/>
    </source>
</evidence>
<dbReference type="Pfam" id="PF20428">
    <property type="entry name" value="Sey1_3HB"/>
    <property type="match status" value="1"/>
</dbReference>
<evidence type="ECO:0000313" key="13">
    <source>
        <dbReference type="Proteomes" id="UP000244803"/>
    </source>
</evidence>
<dbReference type="EC" id="3.6.5.-" evidence="9"/>
<feature type="binding site" evidence="9">
    <location>
        <begin position="56"/>
        <end position="63"/>
    </location>
    <ligand>
        <name>GTP</name>
        <dbReference type="ChEBI" id="CHEBI:37565"/>
    </ligand>
</feature>
<feature type="domain" description="GB1/RHD3-type G" evidence="11">
    <location>
        <begin position="46"/>
        <end position="280"/>
    </location>
</feature>
<keyword evidence="2 9" id="KW-0547">Nucleotide-binding</keyword>
<dbReference type="Proteomes" id="UP000244803">
    <property type="component" value="Chromosome 4"/>
</dbReference>
<dbReference type="AlphaFoldDB" id="A0A976SL53"/>
<dbReference type="InterPro" id="IPR046758">
    <property type="entry name" value="Sey1/RHD3-like_3HB"/>
</dbReference>